<dbReference type="AlphaFoldDB" id="A0A1G9M6A9"/>
<dbReference type="STRING" id="392333.SAMN05660860_01026"/>
<dbReference type="OrthoDB" id="9785671at2"/>
<reference evidence="2 3" key="1">
    <citation type="submission" date="2016-10" db="EMBL/GenBank/DDBJ databases">
        <authorList>
            <person name="de Groot N.N."/>
        </authorList>
    </citation>
    <scope>NUCLEOTIDE SEQUENCE [LARGE SCALE GENOMIC DNA]</scope>
    <source>
        <strain evidence="2 3">DSM 17813</strain>
    </source>
</reference>
<feature type="domain" description="DUF362" evidence="1">
    <location>
        <begin position="57"/>
        <end position="260"/>
    </location>
</feature>
<accession>A0A1G9M6A9</accession>
<proteinExistence type="predicted"/>
<protein>
    <submittedName>
        <fullName evidence="2">Uncharacterized conserved protein, DUF362 family</fullName>
    </submittedName>
</protein>
<dbReference type="Pfam" id="PF04015">
    <property type="entry name" value="DUF362"/>
    <property type="match status" value="1"/>
</dbReference>
<dbReference type="RefSeq" id="WP_082047783.1">
    <property type="nucleotide sequence ID" value="NZ_FNGU01000002.1"/>
</dbReference>
<evidence type="ECO:0000259" key="1">
    <source>
        <dbReference type="Pfam" id="PF04015"/>
    </source>
</evidence>
<evidence type="ECO:0000313" key="2">
    <source>
        <dbReference type="EMBL" id="SDL69225.1"/>
    </source>
</evidence>
<dbReference type="EMBL" id="FNGU01000002">
    <property type="protein sequence ID" value="SDL69225.1"/>
    <property type="molecule type" value="Genomic_DNA"/>
</dbReference>
<organism evidence="2 3">
    <name type="scientific">Geoalkalibacter ferrihydriticus</name>
    <dbReference type="NCBI Taxonomy" id="392333"/>
    <lineage>
        <taxon>Bacteria</taxon>
        <taxon>Pseudomonadati</taxon>
        <taxon>Thermodesulfobacteriota</taxon>
        <taxon>Desulfuromonadia</taxon>
        <taxon>Desulfuromonadales</taxon>
        <taxon>Geoalkalibacteraceae</taxon>
        <taxon>Geoalkalibacter</taxon>
    </lineage>
</organism>
<gene>
    <name evidence="2" type="ORF">SAMN05660860_01026</name>
</gene>
<name>A0A1G9M6A9_9BACT</name>
<dbReference type="InterPro" id="IPR007160">
    <property type="entry name" value="DUF362"/>
</dbReference>
<sequence>MQTNRAETFGRFDPGRNNPPLKRGEVFVHSLSSWTASVSHLLSAAGLAQQLAGHRTVLLKPNLVEASVPPVTTPVDLTAAVVDFIQAQAPGIRIIIGEGCGSLEYDTPHCFATLGYTELAADRKIELLDLNHAPLIEISHPQCRRWPSMHLPSVLFESFLISLPVLKAHTLAGVTLSMKNMMGAAPPRHYQQGGHWKKAAFHTGIHDAICDLNRYRRPDFTLLDASVGMQKAHLWGPTCDPAPNLLVCGYDPVAVDAYGCGILGLDWRDIGHLAEAHGELGQADPLLPHEI</sequence>
<evidence type="ECO:0000313" key="3">
    <source>
        <dbReference type="Proteomes" id="UP000182146"/>
    </source>
</evidence>
<dbReference type="Proteomes" id="UP000182146">
    <property type="component" value="Unassembled WGS sequence"/>
</dbReference>